<dbReference type="InterPro" id="IPR052055">
    <property type="entry name" value="Hepadnavirus_pol/RT"/>
</dbReference>
<dbReference type="Gene3D" id="3.40.50.1110">
    <property type="entry name" value="SGNH hydrolase"/>
    <property type="match status" value="1"/>
</dbReference>
<proteinExistence type="predicted"/>
<dbReference type="SUPFAM" id="SSF52266">
    <property type="entry name" value="SGNH hydrolase"/>
    <property type="match status" value="1"/>
</dbReference>
<dbReference type="PANTHER" id="PTHR33050">
    <property type="entry name" value="REVERSE TRANSCRIPTASE DOMAIN-CONTAINING PROTEIN"/>
    <property type="match status" value="1"/>
</dbReference>
<dbReference type="EMBL" id="JANPWB010000011">
    <property type="protein sequence ID" value="KAJ1122596.1"/>
    <property type="molecule type" value="Genomic_DNA"/>
</dbReference>
<name>A0AAV7P345_PLEWA</name>
<organism evidence="2 3">
    <name type="scientific">Pleurodeles waltl</name>
    <name type="common">Iberian ribbed newt</name>
    <dbReference type="NCBI Taxonomy" id="8319"/>
    <lineage>
        <taxon>Eukaryota</taxon>
        <taxon>Metazoa</taxon>
        <taxon>Chordata</taxon>
        <taxon>Craniata</taxon>
        <taxon>Vertebrata</taxon>
        <taxon>Euteleostomi</taxon>
        <taxon>Amphibia</taxon>
        <taxon>Batrachia</taxon>
        <taxon>Caudata</taxon>
        <taxon>Salamandroidea</taxon>
        <taxon>Salamandridae</taxon>
        <taxon>Pleurodelinae</taxon>
        <taxon>Pleurodeles</taxon>
    </lineage>
</organism>
<dbReference type="InterPro" id="IPR036514">
    <property type="entry name" value="SGNH_hydro_sf"/>
</dbReference>
<sequence>MDRVLALMQPALMSLAQKGAKGNPVGGETPELEIDSAPDQGGRPRRAGVPPKSAFPPVPKRARKVAPKLGGKKSAPKRTLTEGTRDPNMGQADTQPEVAITGAVAGTPLGGAVSVSEREPGGDLVSGLAKLLPWLAKLGNAPQIDLASEGSALATLKGLAMGVGANLQGATTGTQEPRGPQPPHRTSLHPPLPCQQLWAPLPVHHHQRNKGILSSNVSRNPKKRLGKNEDNVFLVPGAPSPVSILAMNPWLNLYARRDASKLLYEGFRDGFRIPAAGVQGPRFCRNQQSLDIAQEVAERKILKELGLNRIAGPFDSPPLKDFVCSPLGLVPKKDPGEFRLIHNLSAPRGASVNDAIDPALCSVKYASLDGALTLLRKLGQGSLMAKADIESAFRLLPVHPDDYHLLGFQFRGKISQFTIGHMAPASVWVIGYSFVRRARPFFNLYRSRAQDAGLRFLCIARGGLRLDGLRQLIEEVLRRRLPPPALIILHVGGNDLATIGRRSVFEDLMVEISWLAKRCPGAVIAWSHIIPRRIWRSGRSAKALNESARRLNSRMKRLLNTSALRTVGHGCLQGEAMFHEDGVHLSDGGHTVFVENLIAFSIQCLSQN</sequence>
<feature type="compositionally biased region" description="Basic residues" evidence="1">
    <location>
        <begin position="60"/>
        <end position="76"/>
    </location>
</feature>
<dbReference type="SUPFAM" id="SSF56672">
    <property type="entry name" value="DNA/RNA polymerases"/>
    <property type="match status" value="1"/>
</dbReference>
<dbReference type="CDD" id="cd00229">
    <property type="entry name" value="SGNH_hydrolase"/>
    <property type="match status" value="1"/>
</dbReference>
<dbReference type="PANTHER" id="PTHR33050:SF8">
    <property type="entry name" value="REVERSE TRANSCRIPTASE DOMAIN-CONTAINING PROTEIN"/>
    <property type="match status" value="1"/>
</dbReference>
<protein>
    <recommendedName>
        <fullName evidence="4">SGNH hydrolase-type esterase domain-containing protein</fullName>
    </recommendedName>
</protein>
<comment type="caution">
    <text evidence="2">The sequence shown here is derived from an EMBL/GenBank/DDBJ whole genome shotgun (WGS) entry which is preliminary data.</text>
</comment>
<feature type="region of interest" description="Disordered" evidence="1">
    <location>
        <begin position="15"/>
        <end position="93"/>
    </location>
</feature>
<evidence type="ECO:0000256" key="1">
    <source>
        <dbReference type="SAM" id="MobiDB-lite"/>
    </source>
</evidence>
<dbReference type="AlphaFoldDB" id="A0AAV7P345"/>
<dbReference type="InterPro" id="IPR043502">
    <property type="entry name" value="DNA/RNA_pol_sf"/>
</dbReference>
<evidence type="ECO:0000313" key="3">
    <source>
        <dbReference type="Proteomes" id="UP001066276"/>
    </source>
</evidence>
<dbReference type="Proteomes" id="UP001066276">
    <property type="component" value="Chromosome 7"/>
</dbReference>
<evidence type="ECO:0000313" key="2">
    <source>
        <dbReference type="EMBL" id="KAJ1122596.1"/>
    </source>
</evidence>
<evidence type="ECO:0008006" key="4">
    <source>
        <dbReference type="Google" id="ProtNLM"/>
    </source>
</evidence>
<reference evidence="2" key="1">
    <citation type="journal article" date="2022" name="bioRxiv">
        <title>Sequencing and chromosome-scale assembly of the giantPleurodeles waltlgenome.</title>
        <authorList>
            <person name="Brown T."/>
            <person name="Elewa A."/>
            <person name="Iarovenko S."/>
            <person name="Subramanian E."/>
            <person name="Araus A.J."/>
            <person name="Petzold A."/>
            <person name="Susuki M."/>
            <person name="Suzuki K.-i.T."/>
            <person name="Hayashi T."/>
            <person name="Toyoda A."/>
            <person name="Oliveira C."/>
            <person name="Osipova E."/>
            <person name="Leigh N.D."/>
            <person name="Simon A."/>
            <person name="Yun M.H."/>
        </authorList>
    </citation>
    <scope>NUCLEOTIDE SEQUENCE</scope>
    <source>
        <strain evidence="2">20211129_DDA</strain>
        <tissue evidence="2">Liver</tissue>
    </source>
</reference>
<feature type="region of interest" description="Disordered" evidence="1">
    <location>
        <begin position="168"/>
        <end position="192"/>
    </location>
</feature>
<gene>
    <name evidence="2" type="ORF">NDU88_001081</name>
</gene>
<accession>A0AAV7P345</accession>
<keyword evidence="3" id="KW-1185">Reference proteome</keyword>